<dbReference type="EMBL" id="BNAY01000004">
    <property type="protein sequence ID" value="GHH20513.1"/>
    <property type="molecule type" value="Genomic_DNA"/>
</dbReference>
<dbReference type="Proteomes" id="UP000635387">
    <property type="component" value="Unassembled WGS sequence"/>
</dbReference>
<name>A0ABQ3LWX0_9PSEU</name>
<organism evidence="1 2">
    <name type="scientific">Amycolatopsis oliviviridis</name>
    <dbReference type="NCBI Taxonomy" id="1471590"/>
    <lineage>
        <taxon>Bacteria</taxon>
        <taxon>Bacillati</taxon>
        <taxon>Actinomycetota</taxon>
        <taxon>Actinomycetes</taxon>
        <taxon>Pseudonocardiales</taxon>
        <taxon>Pseudonocardiaceae</taxon>
        <taxon>Amycolatopsis</taxon>
    </lineage>
</organism>
<sequence>MTEEAQELQPTAKFEAAQDLRPTAAFKPALQGMALKRLAVQGGFAVDETTGQEMIRSLQGVIDSLEERWSALTKLQKSPPMSSTATAQWVSQHMLGTATDAQGLLTQLQTARAEFPTYVEAIELAKRNYRERDHENQRNLKQIDTEI</sequence>
<proteinExistence type="predicted"/>
<gene>
    <name evidence="1" type="ORF">GCM10017790_40470</name>
</gene>
<protein>
    <submittedName>
        <fullName evidence="1">Uncharacterized protein</fullName>
    </submittedName>
</protein>
<accession>A0ABQ3LWX0</accession>
<keyword evidence="2" id="KW-1185">Reference proteome</keyword>
<evidence type="ECO:0000313" key="2">
    <source>
        <dbReference type="Proteomes" id="UP000635387"/>
    </source>
</evidence>
<reference evidence="2" key="1">
    <citation type="journal article" date="2019" name="Int. J. Syst. Evol. Microbiol.">
        <title>The Global Catalogue of Microorganisms (GCM) 10K type strain sequencing project: providing services to taxonomists for standard genome sequencing and annotation.</title>
        <authorList>
            <consortium name="The Broad Institute Genomics Platform"/>
            <consortium name="The Broad Institute Genome Sequencing Center for Infectious Disease"/>
            <person name="Wu L."/>
            <person name="Ma J."/>
        </authorList>
    </citation>
    <scope>NUCLEOTIDE SEQUENCE [LARGE SCALE GENOMIC DNA]</scope>
    <source>
        <strain evidence="2">CGMCC 4.7683</strain>
    </source>
</reference>
<comment type="caution">
    <text evidence="1">The sequence shown here is derived from an EMBL/GenBank/DDBJ whole genome shotgun (WGS) entry which is preliminary data.</text>
</comment>
<dbReference type="RefSeq" id="WP_191256024.1">
    <property type="nucleotide sequence ID" value="NZ_BNAY01000004.1"/>
</dbReference>
<evidence type="ECO:0000313" key="1">
    <source>
        <dbReference type="EMBL" id="GHH20513.1"/>
    </source>
</evidence>